<evidence type="ECO:0000313" key="1">
    <source>
        <dbReference type="EMBL" id="RGP62595.1"/>
    </source>
</evidence>
<dbReference type="Proteomes" id="UP000266152">
    <property type="component" value="Unassembled WGS sequence"/>
</dbReference>
<dbReference type="EMBL" id="PXOF01000144">
    <property type="protein sequence ID" value="RGP62595.1"/>
    <property type="molecule type" value="Genomic_DNA"/>
</dbReference>
<comment type="caution">
    <text evidence="1">The sequence shown here is derived from an EMBL/GenBank/DDBJ whole genome shotgun (WGS) entry which is preliminary data.</text>
</comment>
<name>A0A395RR52_FUSSP</name>
<gene>
    <name evidence="1" type="ORF">FSPOR_9174</name>
</gene>
<organism evidence="1 2">
    <name type="scientific">Fusarium sporotrichioides</name>
    <dbReference type="NCBI Taxonomy" id="5514"/>
    <lineage>
        <taxon>Eukaryota</taxon>
        <taxon>Fungi</taxon>
        <taxon>Dikarya</taxon>
        <taxon>Ascomycota</taxon>
        <taxon>Pezizomycotina</taxon>
        <taxon>Sordariomycetes</taxon>
        <taxon>Hypocreomycetidae</taxon>
        <taxon>Hypocreales</taxon>
        <taxon>Nectriaceae</taxon>
        <taxon>Fusarium</taxon>
    </lineage>
</organism>
<proteinExistence type="predicted"/>
<accession>A0A395RR52</accession>
<sequence length="166" mass="19347">MYGQRFRSRITQWLLDAPAVTDVGIPADAYTLVLQAGSYQNYFTDQFQQQIQQEIAWHKAFRALNSVYPFDGPVHQYHEMIQMCMIDTQEVDAIEALLNGTSSILRADFNLGVAQEFDSIVNDTRHLHVREWEDAWNAVMLSTIKQLTHEEDYNTRLSRNFEIRTD</sequence>
<dbReference type="AlphaFoldDB" id="A0A395RR52"/>
<evidence type="ECO:0000313" key="2">
    <source>
        <dbReference type="Proteomes" id="UP000266152"/>
    </source>
</evidence>
<keyword evidence="2" id="KW-1185">Reference proteome</keyword>
<protein>
    <submittedName>
        <fullName evidence="1">Uncharacterized protein</fullName>
    </submittedName>
</protein>
<reference evidence="1 2" key="1">
    <citation type="journal article" date="2018" name="PLoS Pathog.">
        <title>Evolution of structural diversity of trichothecenes, a family of toxins produced by plant pathogenic and entomopathogenic fungi.</title>
        <authorList>
            <person name="Proctor R.H."/>
            <person name="McCormick S.P."/>
            <person name="Kim H.S."/>
            <person name="Cardoza R.E."/>
            <person name="Stanley A.M."/>
            <person name="Lindo L."/>
            <person name="Kelly A."/>
            <person name="Brown D.W."/>
            <person name="Lee T."/>
            <person name="Vaughan M.M."/>
            <person name="Alexander N.J."/>
            <person name="Busman M."/>
            <person name="Gutierrez S."/>
        </authorList>
    </citation>
    <scope>NUCLEOTIDE SEQUENCE [LARGE SCALE GENOMIC DNA]</scope>
    <source>
        <strain evidence="1 2">NRRL 3299</strain>
    </source>
</reference>